<accession>A0A9Q8SQ60</accession>
<sequence>MPDRVVGSLEREHQQLLAFMKFRGTKAVFIAKPENAETRSNEPSLLAMTTMCIALIHMFVTNRERPPLRHSATYQNLDHLLRRPDTIYIRDQYNNQLQLGEKTSRASPPPPLRSEQFPFRHSPQKMIEIIATVLTLPFIQWFDYGLVTRLEIARYPNVYSLNFLLSLSRTHISHNGLAIGDSQLQQYSNFDLLPIHITLRHSLIRNRPSRVAKMKLMTGIITAIIAFFATTSFAESEGGFMEPCKKVSLKEAFYKPCKKCPRRAFYKVLAGCTALDGKPGGFDKSCEKCSLGKANEKKVEMTCYCADGVNKELQMNIIDLKEIRFGAVKRWESQHIRTFVMAELTQAVFLVTIGLALRPEWSTKSGFRNSNAGRLSSSSCIPTNIYLSPSTSSFLYSSYMHFQYLHWALLHNALRLTLLLLTSAEDSHQH</sequence>
<dbReference type="AlphaFoldDB" id="A0A9Q8SQ60"/>
<gene>
    <name evidence="1" type="ORF">CLUP02_06922</name>
</gene>
<proteinExistence type="predicted"/>
<dbReference type="GeneID" id="73340929"/>
<evidence type="ECO:0000313" key="1">
    <source>
        <dbReference type="EMBL" id="UQC81436.1"/>
    </source>
</evidence>
<reference evidence="1" key="1">
    <citation type="journal article" date="2021" name="Mol. Plant Microbe Interact.">
        <title>Complete Genome Sequence of the Plant-Pathogenic Fungus Colletotrichum lupini.</title>
        <authorList>
            <person name="Baroncelli R."/>
            <person name="Pensec F."/>
            <person name="Da Lio D."/>
            <person name="Boufleur T."/>
            <person name="Vicente I."/>
            <person name="Sarrocco S."/>
            <person name="Picot A."/>
            <person name="Baraldi E."/>
            <person name="Sukno S."/>
            <person name="Thon M."/>
            <person name="Le Floch G."/>
        </authorList>
    </citation>
    <scope>NUCLEOTIDE SEQUENCE</scope>
    <source>
        <strain evidence="1">IMI 504893</strain>
    </source>
</reference>
<keyword evidence="2" id="KW-1185">Reference proteome</keyword>
<protein>
    <submittedName>
        <fullName evidence="1">Uncharacterized protein</fullName>
    </submittedName>
</protein>
<dbReference type="EMBL" id="CP019475">
    <property type="protein sequence ID" value="UQC81436.1"/>
    <property type="molecule type" value="Genomic_DNA"/>
</dbReference>
<organism evidence="1 2">
    <name type="scientific">Colletotrichum lupini</name>
    <dbReference type="NCBI Taxonomy" id="145971"/>
    <lineage>
        <taxon>Eukaryota</taxon>
        <taxon>Fungi</taxon>
        <taxon>Dikarya</taxon>
        <taxon>Ascomycota</taxon>
        <taxon>Pezizomycotina</taxon>
        <taxon>Sordariomycetes</taxon>
        <taxon>Hypocreomycetidae</taxon>
        <taxon>Glomerellales</taxon>
        <taxon>Glomerellaceae</taxon>
        <taxon>Colletotrichum</taxon>
        <taxon>Colletotrichum acutatum species complex</taxon>
    </lineage>
</organism>
<dbReference type="KEGG" id="clup:CLUP02_06922"/>
<name>A0A9Q8SQ60_9PEZI</name>
<evidence type="ECO:0000313" key="2">
    <source>
        <dbReference type="Proteomes" id="UP000830671"/>
    </source>
</evidence>
<dbReference type="Proteomes" id="UP000830671">
    <property type="component" value="Chromosome 3"/>
</dbReference>
<dbReference type="RefSeq" id="XP_049143062.1">
    <property type="nucleotide sequence ID" value="XM_049285919.1"/>
</dbReference>